<sequence>MSGIPYQPLDASRKEIRVLDLLPGRYKSPIKCRLRTVSIADKENLPFYAALSYTWGSAENRRSITVSVDEMDYVVSTTRNLFVALRGLRSRWRKEETLWIDALGIDQSDDEEKASQVAFMGEVYKSAAKTYVWLGSSVAPESPLHEMHSLHRMMLRFVQAVPEIWKDVYGIMGSWAPYVGFEDGLRSLHLAITAGLHTLDQALSHTTPSWQHRAWVLQEYVLSSAVYFCWDGKRIKEPINGSSYSAANVMWHWRDSFDFLGFIKSLGKLTGPQHTLAAHKLALYSQAGNPHDKVFSLLGFIEEASACHILIDYTAPFWVTCARATYASTTERFEHEVDWNRLKVLEIVTRQIDRPPSFPSWAADFSRIPPCLYGFSHMASFQWPGLDDHFDAGLSTDLRRLTTQGVRFGRVVNVLRLYKLAKNSSSERRHARFVTEDAPPSEQVGSLRELLATALRAHESTRTCFHPYPDVVSKSTRLAKLENYLNHADASDVDIREIEKVLRACFFCWKSQLNLQQSANYPCCYKSWCPKEYNGSMVPLLEHATSSVQLFASDDGYLGFAPHDIEVGDTIVFLRGATWPAVLWQSEDRWFFRSLVYLSGVMDGELQGAEDEPSWETEPFVLH</sequence>
<dbReference type="AlphaFoldDB" id="A0AAN7W1P8"/>
<dbReference type="Proteomes" id="UP001310594">
    <property type="component" value="Unassembled WGS sequence"/>
</dbReference>
<evidence type="ECO:0000313" key="3">
    <source>
        <dbReference type="Proteomes" id="UP001310594"/>
    </source>
</evidence>
<dbReference type="InterPro" id="IPR010730">
    <property type="entry name" value="HET"/>
</dbReference>
<dbReference type="InterPro" id="IPR052895">
    <property type="entry name" value="HetReg/Transcr_Mod"/>
</dbReference>
<dbReference type="EMBL" id="JAVRQU010000020">
    <property type="protein sequence ID" value="KAK5692155.1"/>
    <property type="molecule type" value="Genomic_DNA"/>
</dbReference>
<evidence type="ECO:0000313" key="2">
    <source>
        <dbReference type="EMBL" id="KAK5692155.1"/>
    </source>
</evidence>
<gene>
    <name evidence="2" type="ORF">LTR97_011329</name>
</gene>
<organism evidence="2 3">
    <name type="scientific">Elasticomyces elasticus</name>
    <dbReference type="NCBI Taxonomy" id="574655"/>
    <lineage>
        <taxon>Eukaryota</taxon>
        <taxon>Fungi</taxon>
        <taxon>Dikarya</taxon>
        <taxon>Ascomycota</taxon>
        <taxon>Pezizomycotina</taxon>
        <taxon>Dothideomycetes</taxon>
        <taxon>Dothideomycetidae</taxon>
        <taxon>Mycosphaerellales</taxon>
        <taxon>Teratosphaeriaceae</taxon>
        <taxon>Elasticomyces</taxon>
    </lineage>
</organism>
<protein>
    <recommendedName>
        <fullName evidence="1">Heterokaryon incompatibility domain-containing protein</fullName>
    </recommendedName>
</protein>
<dbReference type="PANTHER" id="PTHR24148">
    <property type="entry name" value="ANKYRIN REPEAT DOMAIN-CONTAINING PROTEIN 39 HOMOLOG-RELATED"/>
    <property type="match status" value="1"/>
</dbReference>
<proteinExistence type="predicted"/>
<accession>A0AAN7W1P8</accession>
<feature type="domain" description="Heterokaryon incompatibility" evidence="1">
    <location>
        <begin position="48"/>
        <end position="219"/>
    </location>
</feature>
<dbReference type="PANTHER" id="PTHR24148:SF82">
    <property type="entry name" value="HETEROKARYON INCOMPATIBILITY DOMAIN-CONTAINING PROTEIN"/>
    <property type="match status" value="1"/>
</dbReference>
<name>A0AAN7W1P8_9PEZI</name>
<comment type="caution">
    <text evidence="2">The sequence shown here is derived from an EMBL/GenBank/DDBJ whole genome shotgun (WGS) entry which is preliminary data.</text>
</comment>
<reference evidence="2" key="1">
    <citation type="submission" date="2023-08" db="EMBL/GenBank/DDBJ databases">
        <title>Black Yeasts Isolated from many extreme environments.</title>
        <authorList>
            <person name="Coleine C."/>
            <person name="Stajich J.E."/>
            <person name="Selbmann L."/>
        </authorList>
    </citation>
    <scope>NUCLEOTIDE SEQUENCE</scope>
    <source>
        <strain evidence="2">CCFEE 5810</strain>
    </source>
</reference>
<dbReference type="Pfam" id="PF06985">
    <property type="entry name" value="HET"/>
    <property type="match status" value="1"/>
</dbReference>
<dbReference type="Pfam" id="PF26639">
    <property type="entry name" value="Het-6_barrel"/>
    <property type="match status" value="1"/>
</dbReference>
<evidence type="ECO:0000259" key="1">
    <source>
        <dbReference type="Pfam" id="PF06985"/>
    </source>
</evidence>